<name>A0ABR5IN22_9HYPH</name>
<accession>A0ABR5IN22</accession>
<gene>
    <name evidence="3" type="ORF">AFK20_06305</name>
</gene>
<protein>
    <submittedName>
        <fullName evidence="3">Uncharacterized protein</fullName>
    </submittedName>
</protein>
<reference evidence="3 4" key="1">
    <citation type="submission" date="2015-07" db="EMBL/GenBank/DDBJ databases">
        <title>Draft genome of Enhydrobacter aerosaccus.</title>
        <authorList>
            <person name="Wang X."/>
        </authorList>
    </citation>
    <scope>NUCLEOTIDE SEQUENCE [LARGE SCALE GENOMIC DNA]</scope>
    <source>
        <strain evidence="3 4">CGMCC9176</strain>
    </source>
</reference>
<feature type="region of interest" description="Disordered" evidence="1">
    <location>
        <begin position="54"/>
        <end position="100"/>
    </location>
</feature>
<proteinExistence type="predicted"/>
<feature type="compositionally biased region" description="Low complexity" evidence="1">
    <location>
        <begin position="66"/>
        <end position="84"/>
    </location>
</feature>
<feature type="transmembrane region" description="Helical" evidence="2">
    <location>
        <begin position="12"/>
        <end position="36"/>
    </location>
</feature>
<sequence>MPNLASSPHHTLLSLTGLALTGLSLTGFLALTYLAFHQPISVLAANAITVTSDTMVSHHQSHHPLSHPNSHQNHYQNQQHQQPKQHNHQADGESASSSSQNAIFERPIKSPFKSPVSSKQNSRLVDALLVMGGLGCHGFKYSLKNAAIKQFQVIIQYARPSKYANLNPTFFMIFWIKHKL</sequence>
<organism evidence="3 4">
    <name type="scientific">Enhydrobacter aerosaccus</name>
    <dbReference type="NCBI Taxonomy" id="225324"/>
    <lineage>
        <taxon>Bacteria</taxon>
        <taxon>Pseudomonadati</taxon>
        <taxon>Pseudomonadota</taxon>
        <taxon>Alphaproteobacteria</taxon>
        <taxon>Hyphomicrobiales</taxon>
        <taxon>Enhydrobacter</taxon>
    </lineage>
</organism>
<evidence type="ECO:0000313" key="3">
    <source>
        <dbReference type="EMBL" id="KND22169.1"/>
    </source>
</evidence>
<dbReference type="EMBL" id="LGSW01000003">
    <property type="protein sequence ID" value="KND22169.1"/>
    <property type="molecule type" value="Genomic_DNA"/>
</dbReference>
<keyword evidence="2" id="KW-0472">Membrane</keyword>
<evidence type="ECO:0000256" key="2">
    <source>
        <dbReference type="SAM" id="Phobius"/>
    </source>
</evidence>
<comment type="caution">
    <text evidence="3">The sequence shown here is derived from an EMBL/GenBank/DDBJ whole genome shotgun (WGS) entry which is preliminary data.</text>
</comment>
<evidence type="ECO:0000256" key="1">
    <source>
        <dbReference type="SAM" id="MobiDB-lite"/>
    </source>
</evidence>
<evidence type="ECO:0000313" key="4">
    <source>
        <dbReference type="Proteomes" id="UP000053900"/>
    </source>
</evidence>
<keyword evidence="2" id="KW-0812">Transmembrane</keyword>
<dbReference type="Proteomes" id="UP000053900">
    <property type="component" value="Unassembled WGS sequence"/>
</dbReference>
<keyword evidence="4" id="KW-1185">Reference proteome</keyword>
<keyword evidence="2" id="KW-1133">Transmembrane helix</keyword>